<organism evidence="1 2">
    <name type="scientific">Streptomyces pristinaespiralis (strain ATCC 25486 / DSM 40338 / CBS 914.69 / JCM 4507 / KCC S-0507 / NBRC 13074 / NRRL 2958 / 5647)</name>
    <dbReference type="NCBI Taxonomy" id="457429"/>
    <lineage>
        <taxon>Bacteria</taxon>
        <taxon>Bacillati</taxon>
        <taxon>Actinomycetota</taxon>
        <taxon>Actinomycetes</taxon>
        <taxon>Kitasatosporales</taxon>
        <taxon>Streptomycetaceae</taxon>
        <taxon>Streptomyces</taxon>
    </lineage>
</organism>
<dbReference type="EMBL" id="CM000950">
    <property type="protein sequence ID" value="EFH30803.1"/>
    <property type="molecule type" value="Genomic_DNA"/>
</dbReference>
<evidence type="ECO:0000313" key="2">
    <source>
        <dbReference type="Proteomes" id="UP000002805"/>
    </source>
</evidence>
<reference evidence="2" key="2">
    <citation type="submission" date="2009-10" db="EMBL/GenBank/DDBJ databases">
        <title>The genome sequence of Streptomyces pristinaespiralis strain ATCC 25486.</title>
        <authorList>
            <consortium name="The Broad Institute Genome Sequencing Platform"/>
            <consortium name="Broad Institute Microbial Sequencing Center"/>
            <person name="Fischbach M."/>
            <person name="Godfrey P."/>
            <person name="Ward D."/>
            <person name="Young S."/>
            <person name="Zeng Q."/>
            <person name="Koehrsen M."/>
            <person name="Alvarado L."/>
            <person name="Berlin A.M."/>
            <person name="Bochicchio J."/>
            <person name="Borenstein D."/>
            <person name="Chapman S.B."/>
            <person name="Chen Z."/>
            <person name="Engels R."/>
            <person name="Freedman E."/>
            <person name="Gellesch M."/>
            <person name="Goldberg J."/>
            <person name="Griggs A."/>
            <person name="Gujja S."/>
            <person name="Heilman E.R."/>
            <person name="Heiman D.I."/>
            <person name="Hepburn T.A."/>
            <person name="Howarth C."/>
            <person name="Jen D."/>
            <person name="Larson L."/>
            <person name="Lewis B."/>
            <person name="Mehta T."/>
            <person name="Park D."/>
            <person name="Pearson M."/>
            <person name="Richards J."/>
            <person name="Roberts A."/>
            <person name="Saif S."/>
            <person name="Shea T.D."/>
            <person name="Shenoy N."/>
            <person name="Sisk P."/>
            <person name="Stolte C."/>
            <person name="Sykes S.N."/>
            <person name="Thomson T."/>
            <person name="Walk T."/>
            <person name="White J."/>
            <person name="Yandava C."/>
            <person name="Straight P."/>
            <person name="Clardy J."/>
            <person name="Hung D."/>
            <person name="Kolter R."/>
            <person name="Mekalanos J."/>
            <person name="Walker S."/>
            <person name="Walsh C.T."/>
            <person name="Wieland-Brown L.C."/>
            <person name="Haas B."/>
            <person name="Nusbaum C."/>
            <person name="Birren B."/>
        </authorList>
    </citation>
    <scope>NUCLEOTIDE SEQUENCE [LARGE SCALE GENOMIC DNA]</scope>
    <source>
        <strain evidence="2">ATCC 25486 / DSM 40338 / CBS 914.69 / JCM 4507 / NBRC 13074 / NRRL 2958 / 5647</strain>
    </source>
</reference>
<keyword evidence="2" id="KW-1185">Reference proteome</keyword>
<proteinExistence type="predicted"/>
<dbReference type="HOGENOM" id="CLU_2669586_0_0_11"/>
<name>D6X9F7_STRE2</name>
<accession>D6X9F7</accession>
<sequence>MSQRSSPVVALHMGPTPQGPALAAAWADGLVELHRPGRRDVLGFRPGPAVRAVAVTPDGALWVGTEETLIRLRPR</sequence>
<dbReference type="AlphaFoldDB" id="D6X9F7"/>
<dbReference type="Proteomes" id="UP000002805">
    <property type="component" value="Chromosome"/>
</dbReference>
<dbReference type="SUPFAM" id="SSF63829">
    <property type="entry name" value="Calcium-dependent phosphotriesterase"/>
    <property type="match status" value="1"/>
</dbReference>
<protein>
    <submittedName>
        <fullName evidence="1">Predicted protein</fullName>
    </submittedName>
</protein>
<gene>
    <name evidence="1" type="ORF">SSDG_06020</name>
</gene>
<evidence type="ECO:0000313" key="1">
    <source>
        <dbReference type="EMBL" id="EFH30803.1"/>
    </source>
</evidence>
<reference evidence="2" key="1">
    <citation type="submission" date="2008-02" db="EMBL/GenBank/DDBJ databases">
        <authorList>
            <consortium name="The Broad Institute Genome Sequencing Platform"/>
            <person name="Fischbach M."/>
            <person name="Ward D."/>
            <person name="Young S."/>
            <person name="Jaffe D."/>
            <person name="Gnerre S."/>
            <person name="Berlin A."/>
            <person name="Heiman D."/>
            <person name="Hepburn T."/>
            <person name="Sykes S."/>
            <person name="Alvarado L."/>
            <person name="Kodira C.D."/>
            <person name="Straight P."/>
            <person name="Clardy J."/>
            <person name="Hung D."/>
            <person name="Kolter R."/>
            <person name="Mekalanos J."/>
            <person name="Walker S."/>
            <person name="Walsh C.T."/>
            <person name="Lander E."/>
            <person name="Galagan J."/>
            <person name="Nusbaum C."/>
            <person name="Birren B."/>
        </authorList>
    </citation>
    <scope>NUCLEOTIDE SEQUENCE [LARGE SCALE GENOMIC DNA]</scope>
    <source>
        <strain evidence="2">ATCC 25486 / DSM 40338 / CBS 914.69 / JCM 4507 / NBRC 13074 / NRRL 2958 / 5647</strain>
    </source>
</reference>